<accession>A0A438IUD0</accession>
<dbReference type="EMBL" id="QGNW01000082">
    <property type="protein sequence ID" value="RVX00359.1"/>
    <property type="molecule type" value="Genomic_DNA"/>
</dbReference>
<evidence type="ECO:0000313" key="3">
    <source>
        <dbReference type="Proteomes" id="UP000288805"/>
    </source>
</evidence>
<feature type="region of interest" description="Disordered" evidence="1">
    <location>
        <begin position="144"/>
        <end position="173"/>
    </location>
</feature>
<protein>
    <recommendedName>
        <fullName evidence="4">Retrotransposon gag domain-containing protein</fullName>
    </recommendedName>
</protein>
<dbReference type="PANTHER" id="PTHR37610:SF75">
    <property type="entry name" value="RETROTRANSPOSON COPIA-LIKE N-TERMINAL DOMAIN-CONTAINING PROTEIN"/>
    <property type="match status" value="1"/>
</dbReference>
<dbReference type="AlphaFoldDB" id="A0A438IUD0"/>
<name>A0A438IUD0_VITVI</name>
<sequence length="173" mass="20564">MEVRKFYDHSRVNKLNGKPFMFLPTAKDVWDAIRETCSDLENSSQIFELKTKLWQLKQRDRDVTEYYNGILTLWQELDLCYDDQWDCTSDKTREERKMTEHMFFLLDLTKNGRGQGTNSGRKPLPNIHEVFSKVRREEAQRRVMLKDADQKHTTESESSTLASRRFEHEGDHG</sequence>
<comment type="caution">
    <text evidence="2">The sequence shown here is derived from an EMBL/GenBank/DDBJ whole genome shotgun (WGS) entry which is preliminary data.</text>
</comment>
<feature type="compositionally biased region" description="Basic and acidic residues" evidence="1">
    <location>
        <begin position="144"/>
        <end position="155"/>
    </location>
</feature>
<evidence type="ECO:0000256" key="1">
    <source>
        <dbReference type="SAM" id="MobiDB-lite"/>
    </source>
</evidence>
<gene>
    <name evidence="2" type="ORF">CK203_024577</name>
</gene>
<proteinExistence type="predicted"/>
<evidence type="ECO:0008006" key="4">
    <source>
        <dbReference type="Google" id="ProtNLM"/>
    </source>
</evidence>
<evidence type="ECO:0000313" key="2">
    <source>
        <dbReference type="EMBL" id="RVX00359.1"/>
    </source>
</evidence>
<dbReference type="PANTHER" id="PTHR37610">
    <property type="entry name" value="CCHC-TYPE DOMAIN-CONTAINING PROTEIN"/>
    <property type="match status" value="1"/>
</dbReference>
<feature type="compositionally biased region" description="Basic and acidic residues" evidence="1">
    <location>
        <begin position="164"/>
        <end position="173"/>
    </location>
</feature>
<reference evidence="2 3" key="1">
    <citation type="journal article" date="2018" name="PLoS Genet.">
        <title>Population sequencing reveals clonal diversity and ancestral inbreeding in the grapevine cultivar Chardonnay.</title>
        <authorList>
            <person name="Roach M.J."/>
            <person name="Johnson D.L."/>
            <person name="Bohlmann J."/>
            <person name="van Vuuren H.J."/>
            <person name="Jones S.J."/>
            <person name="Pretorius I.S."/>
            <person name="Schmidt S.A."/>
            <person name="Borneman A.R."/>
        </authorList>
    </citation>
    <scope>NUCLEOTIDE SEQUENCE [LARGE SCALE GENOMIC DNA]</scope>
    <source>
        <strain evidence="3">cv. Chardonnay</strain>
        <tissue evidence="2">Leaf</tissue>
    </source>
</reference>
<organism evidence="2 3">
    <name type="scientific">Vitis vinifera</name>
    <name type="common">Grape</name>
    <dbReference type="NCBI Taxonomy" id="29760"/>
    <lineage>
        <taxon>Eukaryota</taxon>
        <taxon>Viridiplantae</taxon>
        <taxon>Streptophyta</taxon>
        <taxon>Embryophyta</taxon>
        <taxon>Tracheophyta</taxon>
        <taxon>Spermatophyta</taxon>
        <taxon>Magnoliopsida</taxon>
        <taxon>eudicotyledons</taxon>
        <taxon>Gunneridae</taxon>
        <taxon>Pentapetalae</taxon>
        <taxon>rosids</taxon>
        <taxon>Vitales</taxon>
        <taxon>Vitaceae</taxon>
        <taxon>Viteae</taxon>
        <taxon>Vitis</taxon>
    </lineage>
</organism>
<dbReference type="Proteomes" id="UP000288805">
    <property type="component" value="Unassembled WGS sequence"/>
</dbReference>